<evidence type="ECO:0000256" key="4">
    <source>
        <dbReference type="ARBA" id="ARBA00011690"/>
    </source>
</evidence>
<comment type="subunit">
    <text evidence="4 8">The glycine cleavage system is composed of four proteins: P, T, L and H.</text>
</comment>
<dbReference type="InterPro" id="IPR015424">
    <property type="entry name" value="PyrdxlP-dep_Trfase"/>
</dbReference>
<name>A0A5K7S6Z8_9BACT</name>
<dbReference type="FunFam" id="3.40.640.10:FF:000007">
    <property type="entry name" value="glycine dehydrogenase (Decarboxylating), mitochondrial"/>
    <property type="match status" value="1"/>
</dbReference>
<dbReference type="Gene3D" id="3.90.1150.10">
    <property type="entry name" value="Aspartate Aminotransferase, domain 1"/>
    <property type="match status" value="2"/>
</dbReference>
<evidence type="ECO:0000259" key="11">
    <source>
        <dbReference type="Pfam" id="PF21478"/>
    </source>
</evidence>
<evidence type="ECO:0000256" key="5">
    <source>
        <dbReference type="ARBA" id="ARBA00022898"/>
    </source>
</evidence>
<dbReference type="InterPro" id="IPR049315">
    <property type="entry name" value="GDC-P_N"/>
</dbReference>
<feature type="domain" description="Glycine dehydrogenase C-terminal" evidence="11">
    <location>
        <begin position="775"/>
        <end position="896"/>
    </location>
</feature>
<evidence type="ECO:0000256" key="7">
    <source>
        <dbReference type="ARBA" id="ARBA00049026"/>
    </source>
</evidence>
<dbReference type="NCBIfam" id="NF003346">
    <property type="entry name" value="PRK04366.1"/>
    <property type="match status" value="1"/>
</dbReference>
<dbReference type="InterPro" id="IPR003437">
    <property type="entry name" value="GcvP"/>
</dbReference>
<evidence type="ECO:0000256" key="2">
    <source>
        <dbReference type="ARBA" id="ARBA00003788"/>
    </source>
</evidence>
<dbReference type="Pfam" id="PF02347">
    <property type="entry name" value="GDC-P"/>
    <property type="match status" value="2"/>
</dbReference>
<dbReference type="GO" id="GO:0005960">
    <property type="term" value="C:glycine cleavage complex"/>
    <property type="evidence" value="ECO:0007669"/>
    <property type="project" value="TreeGrafter"/>
</dbReference>
<protein>
    <recommendedName>
        <fullName evidence="8">Glycine dehydrogenase (decarboxylating)</fullName>
        <ecNumber evidence="8">1.4.4.2</ecNumber>
    </recommendedName>
    <alternativeName>
        <fullName evidence="8">Glycine cleavage system P-protein</fullName>
    </alternativeName>
    <alternativeName>
        <fullName evidence="8">Glycine decarboxylase</fullName>
    </alternativeName>
    <alternativeName>
        <fullName evidence="8">Glycine dehydrogenase (aminomethyl-transferring)</fullName>
    </alternativeName>
</protein>
<dbReference type="PANTHER" id="PTHR11773:SF1">
    <property type="entry name" value="GLYCINE DEHYDROGENASE (DECARBOXYLATING), MITOCHONDRIAL"/>
    <property type="match status" value="1"/>
</dbReference>
<dbReference type="GO" id="GO:0005829">
    <property type="term" value="C:cytosol"/>
    <property type="evidence" value="ECO:0007669"/>
    <property type="project" value="TreeGrafter"/>
</dbReference>
<evidence type="ECO:0000256" key="9">
    <source>
        <dbReference type="PIRSR" id="PIRSR603437-50"/>
    </source>
</evidence>
<comment type="catalytic activity">
    <reaction evidence="7 8">
        <text>N(6)-[(R)-lipoyl]-L-lysyl-[glycine-cleavage complex H protein] + glycine + H(+) = N(6)-[(R)-S(8)-aminomethyldihydrolipoyl]-L-lysyl-[glycine-cleavage complex H protein] + CO2</text>
        <dbReference type="Rhea" id="RHEA:24304"/>
        <dbReference type="Rhea" id="RHEA-COMP:10494"/>
        <dbReference type="Rhea" id="RHEA-COMP:10495"/>
        <dbReference type="ChEBI" id="CHEBI:15378"/>
        <dbReference type="ChEBI" id="CHEBI:16526"/>
        <dbReference type="ChEBI" id="CHEBI:57305"/>
        <dbReference type="ChEBI" id="CHEBI:83099"/>
        <dbReference type="ChEBI" id="CHEBI:83143"/>
        <dbReference type="EC" id="1.4.4.2"/>
    </reaction>
</comment>
<sequence length="954" mass="106047">MASDKFVMRHIGPRDHEIQEMLNVLGVSTLDELMNQTVPENIRLKQPLKLEDGLTERQYFRKILALAAQNKVYNTYIGMGYYDTITPAVILRNVLENPVWYTSYTPYQAEISQGRLEALLNFQTMVCELTGMEMANASLLDEATAAAEAMVMMHNSRSRAKAKTDANVVWVDEKVWPQTLDVLITRANPLGIELKIADWKNFELNENTFGVIVQYPNSDGQIVDYTSLVKSAHEKEIFVSVAADLLSLSILTPPGEWGADIVFGTSQRFGIPMGYGGPHAAFFASKDAFKRTMPGRIIGVSKDAHGNRALRMALQTREQHIKREKATSNICTSQALLSNMAGFYAVYHGPEGIKQIATRIHCIAALLEKEISALGYTQVNTTYFDTIRFALPRHVKHEDIEWLSLELEMNFRYFENGEVGLSIDETTNLDDINWMIEVFAKAANKPFGKIVDYPTACTIQPEFLRTSAFMQQEVFNKYRSETEMLRYIKKLEHKDISLTHSMIPLGSCTMKLNAATEMLPLSWIEFNGIHPFVPKNQARGYHEMMEELRRDLAEITGFADVSLQPNSGAAGEYAGLMVIRQYHISRGDEHRNVVLIPSSAHGTNPASAVMAGMKVVVTPCDERGNIDVEALRLKAEEFKDTLSCFMVTYPSTHGVYESSITELCEIIHSHGGQVYMDGANMNAQVGLTNPSRIGADVCHLNLHKTFAIPHGGGGPGVGPICVAAHLVEFLPSHPVMNNGHVGITAVSAAPWGSASVLPITYGYIKMLGADGLKRASEIAILNANYIANALKDNYGVLYTGENGRCAHEMILECRHLKAASGISETDISKRLMDYGFHAPTLSFPVHGTLMVEPTESESKQELDRFIEALTGIFNEIQAVASGELDKEDNPLKNAPHTSDVVTADDWNHSYSRQTAVFPLAWLKENKYWPPVGRVDDAFGDRNLVCTCEPIENYK</sequence>
<feature type="domain" description="Glycine cleavage system P-protein N-terminal" evidence="10">
    <location>
        <begin position="8"/>
        <end position="439"/>
    </location>
</feature>
<dbReference type="GO" id="GO:0030170">
    <property type="term" value="F:pyridoxal phosphate binding"/>
    <property type="evidence" value="ECO:0007669"/>
    <property type="project" value="TreeGrafter"/>
</dbReference>
<keyword evidence="13" id="KW-1185">Reference proteome</keyword>
<feature type="domain" description="Glycine cleavage system P-protein N-terminal" evidence="10">
    <location>
        <begin position="472"/>
        <end position="731"/>
    </location>
</feature>
<dbReference type="HAMAP" id="MF_00711">
    <property type="entry name" value="GcvP"/>
    <property type="match status" value="1"/>
</dbReference>
<evidence type="ECO:0000256" key="8">
    <source>
        <dbReference type="HAMAP-Rule" id="MF_00711"/>
    </source>
</evidence>
<comment type="cofactor">
    <cofactor evidence="1 8 9">
        <name>pyridoxal 5'-phosphate</name>
        <dbReference type="ChEBI" id="CHEBI:597326"/>
    </cofactor>
</comment>
<accession>A0A5K7S6Z8</accession>
<dbReference type="NCBIfam" id="TIGR00461">
    <property type="entry name" value="gcvP"/>
    <property type="match status" value="1"/>
</dbReference>
<keyword evidence="5 8" id="KW-0663">Pyridoxal phosphate</keyword>
<evidence type="ECO:0000256" key="3">
    <source>
        <dbReference type="ARBA" id="ARBA00010756"/>
    </source>
</evidence>
<dbReference type="AlphaFoldDB" id="A0A5K7S6Z8"/>
<dbReference type="InterPro" id="IPR015422">
    <property type="entry name" value="PyrdxlP-dep_Trfase_small"/>
</dbReference>
<reference evidence="12" key="1">
    <citation type="journal article" date="2020" name="Int. J. Syst. Evol. Microbiol.">
        <title>Aquipluma nitroreducens gen. nov. sp. nov., a novel facultatively anaerobic bacterium isolated from a freshwater lake.</title>
        <authorList>
            <person name="Watanabe M."/>
            <person name="Kojima H."/>
            <person name="Fukui M."/>
        </authorList>
    </citation>
    <scope>NUCLEOTIDE SEQUENCE</scope>
    <source>
        <strain evidence="12">MeG22</strain>
    </source>
</reference>
<dbReference type="InterPro" id="IPR020581">
    <property type="entry name" value="GDC_P"/>
</dbReference>
<dbReference type="GO" id="GO:0004375">
    <property type="term" value="F:glycine dehydrogenase (decarboxylating) activity"/>
    <property type="evidence" value="ECO:0007669"/>
    <property type="project" value="UniProtKB-EC"/>
</dbReference>
<evidence type="ECO:0000256" key="1">
    <source>
        <dbReference type="ARBA" id="ARBA00001933"/>
    </source>
</evidence>
<dbReference type="InterPro" id="IPR015421">
    <property type="entry name" value="PyrdxlP-dep_Trfase_major"/>
</dbReference>
<comment type="function">
    <text evidence="2 8">The glycine cleavage system catalyzes the degradation of glycine. The P protein binds the alpha-amino group of glycine through its pyridoxal phosphate cofactor; CO(2) is released and the remaining methylamine moiety is then transferred to the lipoamide cofactor of the H protein.</text>
</comment>
<dbReference type="PANTHER" id="PTHR11773">
    <property type="entry name" value="GLYCINE DEHYDROGENASE, DECARBOXYLATING"/>
    <property type="match status" value="1"/>
</dbReference>
<organism evidence="12 13">
    <name type="scientific">Aquipluma nitroreducens</name>
    <dbReference type="NCBI Taxonomy" id="2010828"/>
    <lineage>
        <taxon>Bacteria</taxon>
        <taxon>Pseudomonadati</taxon>
        <taxon>Bacteroidota</taxon>
        <taxon>Bacteroidia</taxon>
        <taxon>Marinilabiliales</taxon>
        <taxon>Prolixibacteraceae</taxon>
        <taxon>Aquipluma</taxon>
    </lineage>
</organism>
<comment type="similarity">
    <text evidence="3 8">Belongs to the GcvP family.</text>
</comment>
<keyword evidence="6 8" id="KW-0560">Oxidoreductase</keyword>
<dbReference type="GO" id="GO:0016594">
    <property type="term" value="F:glycine binding"/>
    <property type="evidence" value="ECO:0007669"/>
    <property type="project" value="TreeGrafter"/>
</dbReference>
<dbReference type="GO" id="GO:0019464">
    <property type="term" value="P:glycine decarboxylation via glycine cleavage system"/>
    <property type="evidence" value="ECO:0007669"/>
    <property type="project" value="UniProtKB-UniRule"/>
</dbReference>
<dbReference type="InterPro" id="IPR049316">
    <property type="entry name" value="GDC-P_C"/>
</dbReference>
<gene>
    <name evidence="8" type="primary">gcvP</name>
    <name evidence="12" type="ORF">AQPE_1471</name>
</gene>
<dbReference type="CDD" id="cd00613">
    <property type="entry name" value="GDC-P"/>
    <property type="match status" value="2"/>
</dbReference>
<dbReference type="RefSeq" id="WP_318350333.1">
    <property type="nucleotide sequence ID" value="NZ_AP018694.1"/>
</dbReference>
<dbReference type="SUPFAM" id="SSF53383">
    <property type="entry name" value="PLP-dependent transferases"/>
    <property type="match status" value="2"/>
</dbReference>
<evidence type="ECO:0000313" key="13">
    <source>
        <dbReference type="Proteomes" id="UP001193389"/>
    </source>
</evidence>
<dbReference type="Gene3D" id="3.40.640.10">
    <property type="entry name" value="Type I PLP-dependent aspartate aminotransferase-like (Major domain)"/>
    <property type="match status" value="2"/>
</dbReference>
<dbReference type="KEGG" id="anf:AQPE_1471"/>
<dbReference type="EMBL" id="AP018694">
    <property type="protein sequence ID" value="BBE17322.1"/>
    <property type="molecule type" value="Genomic_DNA"/>
</dbReference>
<dbReference type="FunFam" id="3.40.640.10:FF:000005">
    <property type="entry name" value="Glycine dehydrogenase (decarboxylating), mitochondrial"/>
    <property type="match status" value="1"/>
</dbReference>
<proteinExistence type="inferred from homology"/>
<evidence type="ECO:0000256" key="6">
    <source>
        <dbReference type="ARBA" id="ARBA00023002"/>
    </source>
</evidence>
<dbReference type="EC" id="1.4.4.2" evidence="8"/>
<dbReference type="Proteomes" id="UP001193389">
    <property type="component" value="Chromosome"/>
</dbReference>
<feature type="modified residue" description="N6-(pyridoxal phosphate)lysine" evidence="8 9">
    <location>
        <position position="704"/>
    </location>
</feature>
<dbReference type="Pfam" id="PF21478">
    <property type="entry name" value="GcvP2_C"/>
    <property type="match status" value="1"/>
</dbReference>
<evidence type="ECO:0000259" key="10">
    <source>
        <dbReference type="Pfam" id="PF02347"/>
    </source>
</evidence>
<evidence type="ECO:0000313" key="12">
    <source>
        <dbReference type="EMBL" id="BBE17322.1"/>
    </source>
</evidence>